<dbReference type="InterPro" id="IPR037185">
    <property type="entry name" value="EmrE-like"/>
</dbReference>
<feature type="compositionally biased region" description="Acidic residues" evidence="7">
    <location>
        <begin position="517"/>
        <end position="527"/>
    </location>
</feature>
<feature type="transmembrane region" description="Helical" evidence="8">
    <location>
        <begin position="468"/>
        <end position="486"/>
    </location>
</feature>
<keyword evidence="6 8" id="KW-0472">Membrane</keyword>
<name>A0AAV2TWW8_CALDB</name>
<evidence type="ECO:0000256" key="1">
    <source>
        <dbReference type="ARBA" id="ARBA00004141"/>
    </source>
</evidence>
<accession>A0AAV2TWW8</accession>
<dbReference type="AlphaFoldDB" id="A0AAV2TWW8"/>
<organism evidence="9 10">
    <name type="scientific">Calicophoron daubneyi</name>
    <name type="common">Rumen fluke</name>
    <name type="synonym">Paramphistomum daubneyi</name>
    <dbReference type="NCBI Taxonomy" id="300641"/>
    <lineage>
        <taxon>Eukaryota</taxon>
        <taxon>Metazoa</taxon>
        <taxon>Spiralia</taxon>
        <taxon>Lophotrochozoa</taxon>
        <taxon>Platyhelminthes</taxon>
        <taxon>Trematoda</taxon>
        <taxon>Digenea</taxon>
        <taxon>Plagiorchiida</taxon>
        <taxon>Pronocephalata</taxon>
        <taxon>Paramphistomoidea</taxon>
        <taxon>Paramphistomidae</taxon>
        <taxon>Calicophoron</taxon>
    </lineage>
</organism>
<feature type="transmembrane region" description="Helical" evidence="8">
    <location>
        <begin position="263"/>
        <end position="281"/>
    </location>
</feature>
<evidence type="ECO:0000256" key="4">
    <source>
        <dbReference type="ARBA" id="ARBA00022692"/>
    </source>
</evidence>
<keyword evidence="3" id="KW-0762">Sugar transport</keyword>
<dbReference type="SUPFAM" id="SSF103481">
    <property type="entry name" value="Multidrug resistance efflux transporter EmrE"/>
    <property type="match status" value="1"/>
</dbReference>
<reference evidence="9" key="1">
    <citation type="submission" date="2024-06" db="EMBL/GenBank/DDBJ databases">
        <authorList>
            <person name="Liu X."/>
            <person name="Lenzi L."/>
            <person name="Haldenby T S."/>
            <person name="Uol C."/>
        </authorList>
    </citation>
    <scope>NUCLEOTIDE SEQUENCE</scope>
</reference>
<evidence type="ECO:0000256" key="7">
    <source>
        <dbReference type="SAM" id="MobiDB-lite"/>
    </source>
</evidence>
<feature type="transmembrane region" description="Helical" evidence="8">
    <location>
        <begin position="435"/>
        <end position="456"/>
    </location>
</feature>
<dbReference type="GO" id="GO:0015165">
    <property type="term" value="F:pyrimidine nucleotide-sugar transmembrane transporter activity"/>
    <property type="evidence" value="ECO:0007669"/>
    <property type="project" value="InterPro"/>
</dbReference>
<dbReference type="PANTHER" id="PTHR13146:SF8">
    <property type="entry name" value="SOLUTE CARRIER FAMILY 35 MEMBER F6"/>
    <property type="match status" value="1"/>
</dbReference>
<keyword evidence="3" id="KW-0813">Transport</keyword>
<feature type="transmembrane region" description="Helical" evidence="8">
    <location>
        <begin position="231"/>
        <end position="257"/>
    </location>
</feature>
<evidence type="ECO:0000256" key="8">
    <source>
        <dbReference type="SAM" id="Phobius"/>
    </source>
</evidence>
<comment type="similarity">
    <text evidence="2">Belongs to the nucleotide-sugar transporter family. SLC35A subfamily.</text>
</comment>
<keyword evidence="4 8" id="KW-0812">Transmembrane</keyword>
<comment type="subcellular location">
    <subcellularLocation>
        <location evidence="1">Membrane</location>
        <topology evidence="1">Multi-pass membrane protein</topology>
    </subcellularLocation>
</comment>
<feature type="region of interest" description="Disordered" evidence="7">
    <location>
        <begin position="502"/>
        <end position="537"/>
    </location>
</feature>
<evidence type="ECO:0000256" key="3">
    <source>
        <dbReference type="ARBA" id="ARBA00022597"/>
    </source>
</evidence>
<dbReference type="EMBL" id="CAXLJL010000933">
    <property type="protein sequence ID" value="CAL5141685.1"/>
    <property type="molecule type" value="Genomic_DNA"/>
</dbReference>
<feature type="transmembrane region" description="Helical" evidence="8">
    <location>
        <begin position="288"/>
        <end position="309"/>
    </location>
</feature>
<keyword evidence="5 8" id="KW-1133">Transmembrane helix</keyword>
<dbReference type="InterPro" id="IPR007271">
    <property type="entry name" value="Nuc_sug_transpt"/>
</dbReference>
<evidence type="ECO:0000256" key="2">
    <source>
        <dbReference type="ARBA" id="ARBA00009976"/>
    </source>
</evidence>
<evidence type="ECO:0000313" key="9">
    <source>
        <dbReference type="EMBL" id="CAL5141685.1"/>
    </source>
</evidence>
<feature type="transmembrane region" description="Helical" evidence="8">
    <location>
        <begin position="362"/>
        <end position="381"/>
    </location>
</feature>
<protein>
    <recommendedName>
        <fullName evidence="11">Solute carrier family 35 member F6</fullName>
    </recommendedName>
</protein>
<dbReference type="Pfam" id="PF04142">
    <property type="entry name" value="Nuc_sug_transp"/>
    <property type="match status" value="1"/>
</dbReference>
<feature type="transmembrane region" description="Helical" evidence="8">
    <location>
        <begin position="180"/>
        <end position="200"/>
    </location>
</feature>
<feature type="transmembrane region" description="Helical" evidence="8">
    <location>
        <begin position="401"/>
        <end position="423"/>
    </location>
</feature>
<dbReference type="GO" id="GO:0000139">
    <property type="term" value="C:Golgi membrane"/>
    <property type="evidence" value="ECO:0007669"/>
    <property type="project" value="InterPro"/>
</dbReference>
<evidence type="ECO:0000256" key="5">
    <source>
        <dbReference type="ARBA" id="ARBA00022989"/>
    </source>
</evidence>
<evidence type="ECO:0000313" key="10">
    <source>
        <dbReference type="Proteomes" id="UP001497525"/>
    </source>
</evidence>
<evidence type="ECO:0008006" key="11">
    <source>
        <dbReference type="Google" id="ProtNLM"/>
    </source>
</evidence>
<proteinExistence type="inferred from homology"/>
<gene>
    <name evidence="9" type="ORF">CDAUBV1_LOCUS17011</name>
</gene>
<evidence type="ECO:0000256" key="6">
    <source>
        <dbReference type="ARBA" id="ARBA00023136"/>
    </source>
</evidence>
<comment type="caution">
    <text evidence="9">The sequence shown here is derived from an EMBL/GenBank/DDBJ whole genome shotgun (WGS) entry which is preliminary data.</text>
</comment>
<dbReference type="PANTHER" id="PTHR13146">
    <property type="match status" value="1"/>
</dbReference>
<sequence length="537" mass="59792">MLSNIHPQAVSVLGSTPSLFTCQEIFEDTEGNYLTGRRAHPSGGPFRHHTTAEPAAIRFSAVILSCVPGTNHECASGTKQPLNYRHKLERRRKAGARARCIFQTSKGQVSFGLQQPRHKFCLFCILNMSSTKRMVLVAAMLFTGTINTVSKKMQLDCKALGYYDHSKNDTRTLHEFSKPWFQTLLMFLGEFLCIFGFIAVRYRKRQRMVRDGTYRELSEGEPKVGIVHVPIFSWVFAIPAALDLLGSTLAGIGLLFIDASIWQMIRGSLIIFAGLLSICFLKRRLYCFHWTGLLITVVGLAVVGAKSVFSSSSLENTGAKSALGVFLVLLSGLIAAFQMIVEELVLKKRGFHPLQTVAMEGLFGSVMMIAIALPVVHFLPGSDLNGSYENQIDALYQIRDSALLIITTIVYVLSISFFNYCGLSITRYLSAVHRTLIDALRTAFVWGCGLILFYAFGQQWGEPFDFGWGLVQIDGFVLLVIGTLIYNRVMDLSFIPWCRVPSSPPPDSGVPRVIEETLPEDDSETDETTPLRRDDKP</sequence>
<feature type="transmembrane region" description="Helical" evidence="8">
    <location>
        <begin position="321"/>
        <end position="341"/>
    </location>
</feature>
<dbReference type="Proteomes" id="UP001497525">
    <property type="component" value="Unassembled WGS sequence"/>
</dbReference>